<evidence type="ECO:0000313" key="3">
    <source>
        <dbReference type="Proteomes" id="UP001193501"/>
    </source>
</evidence>
<name>A0AAE4YAK2_9RHOB</name>
<reference evidence="2" key="1">
    <citation type="submission" date="2020-01" db="EMBL/GenBank/DDBJ databases">
        <authorList>
            <person name="Chen W.-M."/>
        </authorList>
    </citation>
    <scope>NUCLEOTIDE SEQUENCE</scope>
    <source>
        <strain evidence="2">CYK-10</strain>
    </source>
</reference>
<comment type="caution">
    <text evidence="2">The sequence shown here is derived from an EMBL/GenBank/DDBJ whole genome shotgun (WGS) entry which is preliminary data.</text>
</comment>
<keyword evidence="1" id="KW-0732">Signal</keyword>
<feature type="signal peptide" evidence="1">
    <location>
        <begin position="1"/>
        <end position="19"/>
    </location>
</feature>
<organism evidence="2 3">
    <name type="scientific">Stagnihabitans tardus</name>
    <dbReference type="NCBI Taxonomy" id="2699202"/>
    <lineage>
        <taxon>Bacteria</taxon>
        <taxon>Pseudomonadati</taxon>
        <taxon>Pseudomonadota</taxon>
        <taxon>Alphaproteobacteria</taxon>
        <taxon>Rhodobacterales</taxon>
        <taxon>Paracoccaceae</taxon>
        <taxon>Stagnihabitans</taxon>
    </lineage>
</organism>
<feature type="chain" id="PRO_5042090895" evidence="1">
    <location>
        <begin position="20"/>
        <end position="130"/>
    </location>
</feature>
<evidence type="ECO:0000256" key="1">
    <source>
        <dbReference type="SAM" id="SignalP"/>
    </source>
</evidence>
<sequence length="130" mass="13445">MRLSVLALSLLALAVPAAAQEVETTKIGKSVVKFHVLPSLDETELKTLRLVATNKQALAIFLPDGGKTFSAMAISPSEGFMRDGAPVKSATAVGGFPDAATAAAGVVELCDKARKKGSKPCVVVLEIAPR</sequence>
<dbReference type="RefSeq" id="WP_168775883.1">
    <property type="nucleotide sequence ID" value="NZ_JAABNR010000017.1"/>
</dbReference>
<gene>
    <name evidence="2" type="ORF">GV832_15935</name>
</gene>
<protein>
    <submittedName>
        <fullName evidence="2">Uncharacterized protein</fullName>
    </submittedName>
</protein>
<dbReference type="Proteomes" id="UP001193501">
    <property type="component" value="Unassembled WGS sequence"/>
</dbReference>
<dbReference type="EMBL" id="JAABNR010000017">
    <property type="protein sequence ID" value="NBZ89082.1"/>
    <property type="molecule type" value="Genomic_DNA"/>
</dbReference>
<evidence type="ECO:0000313" key="2">
    <source>
        <dbReference type="EMBL" id="NBZ89082.1"/>
    </source>
</evidence>
<accession>A0AAE4YAK2</accession>
<keyword evidence="3" id="KW-1185">Reference proteome</keyword>
<proteinExistence type="predicted"/>
<dbReference type="AlphaFoldDB" id="A0AAE4YAK2"/>